<dbReference type="EMBL" id="JAQJZL010000004">
    <property type="protein sequence ID" value="KAJ6044290.1"/>
    <property type="molecule type" value="Genomic_DNA"/>
</dbReference>
<evidence type="ECO:0000256" key="1">
    <source>
        <dbReference type="ARBA" id="ARBA00009921"/>
    </source>
</evidence>
<dbReference type="GO" id="GO:0003676">
    <property type="term" value="F:nucleic acid binding"/>
    <property type="evidence" value="ECO:0007669"/>
    <property type="project" value="InterPro"/>
</dbReference>
<proteinExistence type="inferred from homology"/>
<evidence type="ECO:0000256" key="3">
    <source>
        <dbReference type="ARBA" id="ARBA00022801"/>
    </source>
</evidence>
<dbReference type="InterPro" id="IPR036397">
    <property type="entry name" value="RNaseH_sf"/>
</dbReference>
<dbReference type="GO" id="GO:0000175">
    <property type="term" value="F:3'-5'-RNA exonuclease activity"/>
    <property type="evidence" value="ECO:0007669"/>
    <property type="project" value="InterPro"/>
</dbReference>
<dbReference type="Pfam" id="PF00929">
    <property type="entry name" value="RNase_T"/>
    <property type="match status" value="1"/>
</dbReference>
<keyword evidence="2" id="KW-0540">Nuclease</keyword>
<keyword evidence="3" id="KW-0378">Hydrolase</keyword>
<dbReference type="Gene3D" id="3.30.420.10">
    <property type="entry name" value="Ribonuclease H-like superfamily/Ribonuclease H"/>
    <property type="match status" value="1"/>
</dbReference>
<dbReference type="AlphaFoldDB" id="A0AAD6NAS8"/>
<gene>
    <name evidence="6" type="ORF">N7460_005645</name>
</gene>
<dbReference type="GO" id="GO:0005739">
    <property type="term" value="C:mitochondrion"/>
    <property type="evidence" value="ECO:0007669"/>
    <property type="project" value="TreeGrafter"/>
</dbReference>
<dbReference type="PANTHER" id="PTHR11046">
    <property type="entry name" value="OLIGORIBONUCLEASE, MITOCHONDRIAL"/>
    <property type="match status" value="1"/>
</dbReference>
<sequence length="238" mass="26627">MIRSCKYALSTLRVAQIGSFPHRVHHPAKHQNLRSFTAPQTNPIRPTIMSLARSKDPLVWIDCEMTGLDAETDQIIQICCFITDHNLNLLDTTPFETIIHAPDTTLMNMSQWCIDTHERTGLTAAVRASTTTAATAADALLAYITAHVPTPRTALLAGNSVHADKAFLVKGPYARVLEHLHYRILDVSSLKEAARRWASDEFLAEVPLKKGVHLAKDDILESIEEMRFYRDRLFGSVV</sequence>
<dbReference type="Proteomes" id="UP001219568">
    <property type="component" value="Unassembled WGS sequence"/>
</dbReference>
<dbReference type="NCBIfam" id="NF003765">
    <property type="entry name" value="PRK05359.1"/>
    <property type="match status" value="1"/>
</dbReference>
<keyword evidence="7" id="KW-1185">Reference proteome</keyword>
<dbReference type="SUPFAM" id="SSF53098">
    <property type="entry name" value="Ribonuclease H-like"/>
    <property type="match status" value="1"/>
</dbReference>
<evidence type="ECO:0000313" key="6">
    <source>
        <dbReference type="EMBL" id="KAJ6044290.1"/>
    </source>
</evidence>
<evidence type="ECO:0000256" key="4">
    <source>
        <dbReference type="ARBA" id="ARBA00022839"/>
    </source>
</evidence>
<accession>A0AAD6NAS8</accession>
<evidence type="ECO:0000259" key="5">
    <source>
        <dbReference type="SMART" id="SM00479"/>
    </source>
</evidence>
<reference evidence="6" key="2">
    <citation type="submission" date="2023-01" db="EMBL/GenBank/DDBJ databases">
        <authorList>
            <person name="Petersen C."/>
        </authorList>
    </citation>
    <scope>NUCLEOTIDE SEQUENCE</scope>
    <source>
        <strain evidence="6">IBT 15450</strain>
    </source>
</reference>
<dbReference type="CDD" id="cd06135">
    <property type="entry name" value="Orn"/>
    <property type="match status" value="1"/>
</dbReference>
<dbReference type="SMART" id="SM00479">
    <property type="entry name" value="EXOIII"/>
    <property type="match status" value="1"/>
</dbReference>
<dbReference type="PANTHER" id="PTHR11046:SF0">
    <property type="entry name" value="OLIGORIBONUCLEASE, MITOCHONDRIAL"/>
    <property type="match status" value="1"/>
</dbReference>
<reference evidence="6" key="1">
    <citation type="journal article" date="2023" name="IMA Fungus">
        <title>Comparative genomic study of the Penicillium genus elucidates a diverse pangenome and 15 lateral gene transfer events.</title>
        <authorList>
            <person name="Petersen C."/>
            <person name="Sorensen T."/>
            <person name="Nielsen M.R."/>
            <person name="Sondergaard T.E."/>
            <person name="Sorensen J.L."/>
            <person name="Fitzpatrick D.A."/>
            <person name="Frisvad J.C."/>
            <person name="Nielsen K.L."/>
        </authorList>
    </citation>
    <scope>NUCLEOTIDE SEQUENCE</scope>
    <source>
        <strain evidence="6">IBT 15450</strain>
    </source>
</reference>
<dbReference type="InterPro" id="IPR012337">
    <property type="entry name" value="RNaseH-like_sf"/>
</dbReference>
<dbReference type="InterPro" id="IPR022894">
    <property type="entry name" value="Oligoribonuclease"/>
</dbReference>
<evidence type="ECO:0000256" key="2">
    <source>
        <dbReference type="ARBA" id="ARBA00022722"/>
    </source>
</evidence>
<dbReference type="InterPro" id="IPR013520">
    <property type="entry name" value="Ribonucl_H"/>
</dbReference>
<feature type="domain" description="Exonuclease" evidence="5">
    <location>
        <begin position="57"/>
        <end position="235"/>
    </location>
</feature>
<organism evidence="6 7">
    <name type="scientific">Penicillium canescens</name>
    <dbReference type="NCBI Taxonomy" id="5083"/>
    <lineage>
        <taxon>Eukaryota</taxon>
        <taxon>Fungi</taxon>
        <taxon>Dikarya</taxon>
        <taxon>Ascomycota</taxon>
        <taxon>Pezizomycotina</taxon>
        <taxon>Eurotiomycetes</taxon>
        <taxon>Eurotiomycetidae</taxon>
        <taxon>Eurotiales</taxon>
        <taxon>Aspergillaceae</taxon>
        <taxon>Penicillium</taxon>
    </lineage>
</organism>
<comment type="caution">
    <text evidence="6">The sequence shown here is derived from an EMBL/GenBank/DDBJ whole genome shotgun (WGS) entry which is preliminary data.</text>
</comment>
<protein>
    <recommendedName>
        <fullName evidence="5">Exonuclease domain-containing protein</fullName>
    </recommendedName>
</protein>
<name>A0AAD6NAS8_PENCN</name>
<dbReference type="FunFam" id="3.30.420.10:FF:000003">
    <property type="entry name" value="Oligoribonuclease"/>
    <property type="match status" value="1"/>
</dbReference>
<keyword evidence="4" id="KW-0269">Exonuclease</keyword>
<comment type="similarity">
    <text evidence="1">Belongs to the oligoribonuclease family.</text>
</comment>
<evidence type="ECO:0000313" key="7">
    <source>
        <dbReference type="Proteomes" id="UP001219568"/>
    </source>
</evidence>